<evidence type="ECO:0000313" key="1">
    <source>
        <dbReference type="EMBL" id="NYE47989.1"/>
    </source>
</evidence>
<keyword evidence="2" id="KW-1185">Reference proteome</keyword>
<accession>A0A852TVE0</accession>
<organism evidence="1 2">
    <name type="scientific">Spinactinospora alkalitolerans</name>
    <dbReference type="NCBI Taxonomy" id="687207"/>
    <lineage>
        <taxon>Bacteria</taxon>
        <taxon>Bacillati</taxon>
        <taxon>Actinomycetota</taxon>
        <taxon>Actinomycetes</taxon>
        <taxon>Streptosporangiales</taxon>
        <taxon>Nocardiopsidaceae</taxon>
        <taxon>Spinactinospora</taxon>
    </lineage>
</organism>
<dbReference type="AlphaFoldDB" id="A0A852TVE0"/>
<dbReference type="Proteomes" id="UP000589036">
    <property type="component" value="Unassembled WGS sequence"/>
</dbReference>
<dbReference type="EMBL" id="JACCCC010000001">
    <property type="protein sequence ID" value="NYE47989.1"/>
    <property type="molecule type" value="Genomic_DNA"/>
</dbReference>
<proteinExistence type="predicted"/>
<comment type="caution">
    <text evidence="1">The sequence shown here is derived from an EMBL/GenBank/DDBJ whole genome shotgun (WGS) entry which is preliminary data.</text>
</comment>
<evidence type="ECO:0000313" key="2">
    <source>
        <dbReference type="Proteomes" id="UP000589036"/>
    </source>
</evidence>
<dbReference type="RefSeq" id="WP_179643853.1">
    <property type="nucleotide sequence ID" value="NZ_BAAAYY010000003.1"/>
</dbReference>
<sequence>MWEEPQAPLLSGTAELVDELHRRGVAAAAVEAVDGSLEAGPHMAEARRRLLAGEESEWSGEEEAEPVEEQAERLSEVLAEYARVLTAHLPQLRSACPA</sequence>
<name>A0A852TVE0_9ACTN</name>
<gene>
    <name evidence="1" type="ORF">HDA32_003109</name>
</gene>
<protein>
    <submittedName>
        <fullName evidence="1">Uncharacterized protein</fullName>
    </submittedName>
</protein>
<reference evidence="1 2" key="1">
    <citation type="submission" date="2020-07" db="EMBL/GenBank/DDBJ databases">
        <title>Sequencing the genomes of 1000 actinobacteria strains.</title>
        <authorList>
            <person name="Klenk H.-P."/>
        </authorList>
    </citation>
    <scope>NUCLEOTIDE SEQUENCE [LARGE SCALE GENOMIC DNA]</scope>
    <source>
        <strain evidence="1 2">CXB654</strain>
    </source>
</reference>